<evidence type="ECO:0000256" key="2">
    <source>
        <dbReference type="ARBA" id="ARBA00010846"/>
    </source>
</evidence>
<dbReference type="SUPFAM" id="SSF54695">
    <property type="entry name" value="POZ domain"/>
    <property type="match status" value="1"/>
</dbReference>
<dbReference type="Gene3D" id="3.30.710.10">
    <property type="entry name" value="Potassium Channel Kv1.1, Chain A"/>
    <property type="match status" value="1"/>
</dbReference>
<dbReference type="GO" id="GO:0016567">
    <property type="term" value="P:protein ubiquitination"/>
    <property type="evidence" value="ECO:0007669"/>
    <property type="project" value="InterPro"/>
</dbReference>
<accession>A0A0A9FQR7</accession>
<dbReference type="PANTHER" id="PTHR26379">
    <property type="entry name" value="BTB/POZ AND MATH DOMAIN-CONTAINING PROTEIN 1"/>
    <property type="match status" value="1"/>
</dbReference>
<dbReference type="Pfam" id="PF00651">
    <property type="entry name" value="BTB"/>
    <property type="match status" value="1"/>
</dbReference>
<reference evidence="4" key="1">
    <citation type="submission" date="2014-09" db="EMBL/GenBank/DDBJ databases">
        <authorList>
            <person name="Magalhaes I.L.F."/>
            <person name="Oliveira U."/>
            <person name="Santos F.R."/>
            <person name="Vidigal T.H.D.A."/>
            <person name="Brescovit A.D."/>
            <person name="Santos A.J."/>
        </authorList>
    </citation>
    <scope>NUCLEOTIDE SEQUENCE</scope>
    <source>
        <tissue evidence="4">Shoot tissue taken approximately 20 cm above the soil surface</tissue>
    </source>
</reference>
<dbReference type="AlphaFoldDB" id="A0A0A9FQR7"/>
<protein>
    <recommendedName>
        <fullName evidence="3">BTB domain-containing protein</fullName>
    </recommendedName>
</protein>
<organism evidence="4">
    <name type="scientific">Arundo donax</name>
    <name type="common">Giant reed</name>
    <name type="synonym">Donax arundinaceus</name>
    <dbReference type="NCBI Taxonomy" id="35708"/>
    <lineage>
        <taxon>Eukaryota</taxon>
        <taxon>Viridiplantae</taxon>
        <taxon>Streptophyta</taxon>
        <taxon>Embryophyta</taxon>
        <taxon>Tracheophyta</taxon>
        <taxon>Spermatophyta</taxon>
        <taxon>Magnoliopsida</taxon>
        <taxon>Liliopsida</taxon>
        <taxon>Poales</taxon>
        <taxon>Poaceae</taxon>
        <taxon>PACMAD clade</taxon>
        <taxon>Arundinoideae</taxon>
        <taxon>Arundineae</taxon>
        <taxon>Arundo</taxon>
    </lineage>
</organism>
<name>A0A0A9FQR7_ARUDO</name>
<dbReference type="InterPro" id="IPR011333">
    <property type="entry name" value="SKP1/BTB/POZ_sf"/>
</dbReference>
<comment type="pathway">
    <text evidence="1">Protein modification; protein ubiquitination.</text>
</comment>
<dbReference type="PROSITE" id="PS50097">
    <property type="entry name" value="BTB"/>
    <property type="match status" value="1"/>
</dbReference>
<dbReference type="InterPro" id="IPR056423">
    <property type="entry name" value="BACK_BPM_SPOP"/>
</dbReference>
<dbReference type="Gene3D" id="1.25.40.420">
    <property type="match status" value="1"/>
</dbReference>
<reference evidence="4" key="2">
    <citation type="journal article" date="2015" name="Data Brief">
        <title>Shoot transcriptome of the giant reed, Arundo donax.</title>
        <authorList>
            <person name="Barrero R.A."/>
            <person name="Guerrero F.D."/>
            <person name="Moolhuijzen P."/>
            <person name="Goolsby J.A."/>
            <person name="Tidwell J."/>
            <person name="Bellgard S.E."/>
            <person name="Bellgard M.I."/>
        </authorList>
    </citation>
    <scope>NUCLEOTIDE SEQUENCE</scope>
    <source>
        <tissue evidence="4">Shoot tissue taken approximately 20 cm above the soil surface</tissue>
    </source>
</reference>
<dbReference type="InterPro" id="IPR000210">
    <property type="entry name" value="BTB/POZ_dom"/>
</dbReference>
<dbReference type="SMART" id="SM00225">
    <property type="entry name" value="BTB"/>
    <property type="match status" value="1"/>
</dbReference>
<comment type="similarity">
    <text evidence="2">Belongs to the Tdpoz family.</text>
</comment>
<dbReference type="EMBL" id="GBRH01182716">
    <property type="protein sequence ID" value="JAE15180.1"/>
    <property type="molecule type" value="Transcribed_RNA"/>
</dbReference>
<sequence>MVVNDMSIPVPPSDIRKHLGTLLDSTDGKDVSFIIDSETFHAHRAMLAARSPVFRAELLGSMAEATMSSITLHGIAPATFRVMLQFIYTDALPRDNKLGDSPSEMMQHLLAAADRYALDGLKLMCARKLWEGVSVDTVASTLACAEMYNCLELKNRCIELFAIEKNFKKAVLTPDFIQLGQQFPSIIDELREKART</sequence>
<evidence type="ECO:0000313" key="4">
    <source>
        <dbReference type="EMBL" id="JAE15180.1"/>
    </source>
</evidence>
<dbReference type="InterPro" id="IPR045005">
    <property type="entry name" value="BPM1-6"/>
</dbReference>
<proteinExistence type="inferred from homology"/>
<dbReference type="PANTHER" id="PTHR26379:SF504">
    <property type="entry name" value="OS08G0523800 PROTEIN"/>
    <property type="match status" value="1"/>
</dbReference>
<dbReference type="Pfam" id="PF24570">
    <property type="entry name" value="BACK_BPM_SPOP"/>
    <property type="match status" value="1"/>
</dbReference>
<evidence type="ECO:0000256" key="1">
    <source>
        <dbReference type="ARBA" id="ARBA00004906"/>
    </source>
</evidence>
<evidence type="ECO:0000259" key="3">
    <source>
        <dbReference type="PROSITE" id="PS50097"/>
    </source>
</evidence>
<feature type="domain" description="BTB" evidence="3">
    <location>
        <begin position="29"/>
        <end position="96"/>
    </location>
</feature>